<dbReference type="InterPro" id="IPR001296">
    <property type="entry name" value="Glyco_trans_1"/>
</dbReference>
<gene>
    <name evidence="3" type="ORF">HDA32_004795</name>
</gene>
<accession>A0A852U2B8</accession>
<evidence type="ECO:0000259" key="2">
    <source>
        <dbReference type="Pfam" id="PF00534"/>
    </source>
</evidence>
<dbReference type="PANTHER" id="PTHR12526">
    <property type="entry name" value="GLYCOSYLTRANSFERASE"/>
    <property type="match status" value="1"/>
</dbReference>
<dbReference type="PANTHER" id="PTHR12526:SF627">
    <property type="entry name" value="D-RHAMNOSYLTRANSFERASE WBPZ"/>
    <property type="match status" value="1"/>
</dbReference>
<proteinExistence type="predicted"/>
<dbReference type="Proteomes" id="UP000589036">
    <property type="component" value="Unassembled WGS sequence"/>
</dbReference>
<dbReference type="Gene3D" id="3.40.50.2000">
    <property type="entry name" value="Glycogen Phosphorylase B"/>
    <property type="match status" value="2"/>
</dbReference>
<dbReference type="Pfam" id="PF00534">
    <property type="entry name" value="Glycos_transf_1"/>
    <property type="match status" value="1"/>
</dbReference>
<evidence type="ECO:0000313" key="4">
    <source>
        <dbReference type="Proteomes" id="UP000589036"/>
    </source>
</evidence>
<comment type="caution">
    <text evidence="3">The sequence shown here is derived from an EMBL/GenBank/DDBJ whole genome shotgun (WGS) entry which is preliminary data.</text>
</comment>
<dbReference type="SUPFAM" id="SSF53756">
    <property type="entry name" value="UDP-Glycosyltransferase/glycogen phosphorylase"/>
    <property type="match status" value="1"/>
</dbReference>
<evidence type="ECO:0000256" key="1">
    <source>
        <dbReference type="ARBA" id="ARBA00022679"/>
    </source>
</evidence>
<sequence length="394" mass="43745">MKIALLLANAYGMGGTIRTVFNLAGGLAERHEVEIISLINHREKPFFTVPEGVAVRALAPSREWTQRPKQPMVARWREKRACGTVPKSEQERNGAFNSRTEYELRRYLRGTDADVVVGTRPGVNMLLARWAPPGLLTIGQEHVNLDNHQHDVRDAIRRYYPRLNGLTVLTEADKRAYEEYLPGRPDWITTMPNGLPPGDYPRSTLENPIIATAGRLTPIKQYPKLLEAFAVVAEAHPEWRLRIYGGGGNEGALKAKIAELGLHNQVAIMGRTKDLTGELAKASILAVSSRTEGFGMTIIEGFSVGVPAVSFDCPHGPREIITSERDGLLVPHQDVGALASGLLRLVEDPEERRRMGEEAVRTARRYDLPLITERWEKFINERLAVKTADTAAAA</sequence>
<feature type="domain" description="Glycosyl transferase family 1" evidence="2">
    <location>
        <begin position="206"/>
        <end position="359"/>
    </location>
</feature>
<keyword evidence="4" id="KW-1185">Reference proteome</keyword>
<dbReference type="AlphaFoldDB" id="A0A852U2B8"/>
<reference evidence="3 4" key="1">
    <citation type="submission" date="2020-07" db="EMBL/GenBank/DDBJ databases">
        <title>Sequencing the genomes of 1000 actinobacteria strains.</title>
        <authorList>
            <person name="Klenk H.-P."/>
        </authorList>
    </citation>
    <scope>NUCLEOTIDE SEQUENCE [LARGE SCALE GENOMIC DNA]</scope>
    <source>
        <strain evidence="3 4">CXB654</strain>
    </source>
</reference>
<dbReference type="CDD" id="cd03820">
    <property type="entry name" value="GT4_AmsD-like"/>
    <property type="match status" value="1"/>
</dbReference>
<keyword evidence="1 3" id="KW-0808">Transferase</keyword>
<dbReference type="GO" id="GO:0016757">
    <property type="term" value="F:glycosyltransferase activity"/>
    <property type="evidence" value="ECO:0007669"/>
    <property type="project" value="InterPro"/>
</dbReference>
<evidence type="ECO:0000313" key="3">
    <source>
        <dbReference type="EMBL" id="NYE49675.1"/>
    </source>
</evidence>
<organism evidence="3 4">
    <name type="scientific">Spinactinospora alkalitolerans</name>
    <dbReference type="NCBI Taxonomy" id="687207"/>
    <lineage>
        <taxon>Bacteria</taxon>
        <taxon>Bacillati</taxon>
        <taxon>Actinomycetota</taxon>
        <taxon>Actinomycetes</taxon>
        <taxon>Streptosporangiales</taxon>
        <taxon>Nocardiopsidaceae</taxon>
        <taxon>Spinactinospora</taxon>
    </lineage>
</organism>
<name>A0A852U2B8_9ACTN</name>
<protein>
    <submittedName>
        <fullName evidence="3">Glycosyltransferase involved in cell wall biosynthesis</fullName>
    </submittedName>
</protein>
<dbReference type="EMBL" id="JACCCC010000001">
    <property type="protein sequence ID" value="NYE49675.1"/>
    <property type="molecule type" value="Genomic_DNA"/>
</dbReference>
<dbReference type="RefSeq" id="WP_179645299.1">
    <property type="nucleotide sequence ID" value="NZ_BAAAYY010000037.1"/>
</dbReference>